<name>A0A317XFZ1_9EURO</name>
<keyword evidence="2" id="KW-1185">Reference proteome</keyword>
<gene>
    <name evidence="1" type="ORF">BO94DRAFT_455824</name>
</gene>
<dbReference type="OrthoDB" id="5343483at2759"/>
<organism evidence="1 2">
    <name type="scientific">Aspergillus sclerotioniger CBS 115572</name>
    <dbReference type="NCBI Taxonomy" id="1450535"/>
    <lineage>
        <taxon>Eukaryota</taxon>
        <taxon>Fungi</taxon>
        <taxon>Dikarya</taxon>
        <taxon>Ascomycota</taxon>
        <taxon>Pezizomycotina</taxon>
        <taxon>Eurotiomycetes</taxon>
        <taxon>Eurotiomycetidae</taxon>
        <taxon>Eurotiales</taxon>
        <taxon>Aspergillaceae</taxon>
        <taxon>Aspergillus</taxon>
        <taxon>Aspergillus subgen. Circumdati</taxon>
    </lineage>
</organism>
<comment type="caution">
    <text evidence="1">The sequence shown here is derived from an EMBL/GenBank/DDBJ whole genome shotgun (WGS) entry which is preliminary data.</text>
</comment>
<reference evidence="1 2" key="1">
    <citation type="submission" date="2016-12" db="EMBL/GenBank/DDBJ databases">
        <title>The genomes of Aspergillus section Nigri reveals drivers in fungal speciation.</title>
        <authorList>
            <consortium name="DOE Joint Genome Institute"/>
            <person name="Vesth T.C."/>
            <person name="Nybo J."/>
            <person name="Theobald S."/>
            <person name="Brandl J."/>
            <person name="Frisvad J.C."/>
            <person name="Nielsen K.F."/>
            <person name="Lyhne E.K."/>
            <person name="Kogle M.E."/>
            <person name="Kuo A."/>
            <person name="Riley R."/>
            <person name="Clum A."/>
            <person name="Nolan M."/>
            <person name="Lipzen A."/>
            <person name="Salamov A."/>
            <person name="Henrissat B."/>
            <person name="Wiebenga A."/>
            <person name="De Vries R.P."/>
            <person name="Grigoriev I.V."/>
            <person name="Mortensen U.H."/>
            <person name="Andersen M.R."/>
            <person name="Baker S.E."/>
        </authorList>
    </citation>
    <scope>NUCLEOTIDE SEQUENCE [LARGE SCALE GENOMIC DNA]</scope>
    <source>
        <strain evidence="1 2">CBS 115572</strain>
    </source>
</reference>
<dbReference type="Proteomes" id="UP000246702">
    <property type="component" value="Unassembled WGS sequence"/>
</dbReference>
<accession>A0A317XFZ1</accession>
<dbReference type="RefSeq" id="XP_025472491.1">
    <property type="nucleotide sequence ID" value="XM_025607677.1"/>
</dbReference>
<dbReference type="EMBL" id="MSFK01000002">
    <property type="protein sequence ID" value="PWY95730.1"/>
    <property type="molecule type" value="Genomic_DNA"/>
</dbReference>
<sequence>MAADPAPKTFRILMRHHRDLFVNPLFWTSHHLDLLGCQFEDIEASSIETTLDDSGSNNDRSLSNVESLATNLFMDVKHRCLVRILVGEGRAFAKTRKGSPFFFAGQPVHRPHYTVFHRHGQPTELTPSHSPPLIGYLHYTNVTGARLDQFEPRPDPSGRLNLIGASIRNKRAAQITPTEWAEDPYFLCSRLLVTHALEEEYIHLYEIEISARMLAILRDSNNATEGVNWPNIRHERIPFKPYTIFTGRIVTELVAPNLSPPDDLNGVVRHGAKRGCEQENREKNKTRRVS</sequence>
<dbReference type="GeneID" id="37109820"/>
<dbReference type="AlphaFoldDB" id="A0A317XFZ1"/>
<evidence type="ECO:0000313" key="1">
    <source>
        <dbReference type="EMBL" id="PWY95730.1"/>
    </source>
</evidence>
<evidence type="ECO:0000313" key="2">
    <source>
        <dbReference type="Proteomes" id="UP000246702"/>
    </source>
</evidence>
<protein>
    <submittedName>
        <fullName evidence="1">Uncharacterized protein</fullName>
    </submittedName>
</protein>
<proteinExistence type="predicted"/>